<sequence>MMNIDIFLLISFLLPFVMMGGLFYFIVVRKNNFEERVAHYIPYHSLDSERRQYIEKVEKYKRYICIGLKVFFSFSLILSVSLLLFAINSKQGSAPEIMPQRLLALISIPVVFTFLLYYIFSYVVRKNAKAQRLLLEEMEKSDFQHLLEVQKDLPLLRKYFPFFIVSKEKLYFFTFFTIRELDPKRIVKVRWWRSKGGNRTVFIKHSGWSVIGLPQMVYGHLQTSIRKYNPKADIEP</sequence>
<comment type="caution">
    <text evidence="2">The sequence shown here is derived from an EMBL/GenBank/DDBJ whole genome shotgun (WGS) entry which is preliminary data.</text>
</comment>
<evidence type="ECO:0000313" key="3">
    <source>
        <dbReference type="Proteomes" id="UP000243985"/>
    </source>
</evidence>
<keyword evidence="1" id="KW-0472">Membrane</keyword>
<feature type="transmembrane region" description="Helical" evidence="1">
    <location>
        <begin position="63"/>
        <end position="87"/>
    </location>
</feature>
<name>A0A2T5XVP4_9FLAO</name>
<feature type="transmembrane region" description="Helical" evidence="1">
    <location>
        <begin position="6"/>
        <end position="27"/>
    </location>
</feature>
<protein>
    <submittedName>
        <fullName evidence="2">Uncharacterized protein</fullName>
    </submittedName>
</protein>
<dbReference type="Proteomes" id="UP000243985">
    <property type="component" value="Unassembled WGS sequence"/>
</dbReference>
<accession>A0A2T5XVP4</accession>
<organism evidence="2 3">
    <name type="scientific">Capnocytophaga leadbetteri</name>
    <dbReference type="NCBI Taxonomy" id="327575"/>
    <lineage>
        <taxon>Bacteria</taxon>
        <taxon>Pseudomonadati</taxon>
        <taxon>Bacteroidota</taxon>
        <taxon>Flavobacteriia</taxon>
        <taxon>Flavobacteriales</taxon>
        <taxon>Flavobacteriaceae</taxon>
        <taxon>Capnocytophaga</taxon>
    </lineage>
</organism>
<evidence type="ECO:0000313" key="2">
    <source>
        <dbReference type="EMBL" id="PTX07406.1"/>
    </source>
</evidence>
<proteinExistence type="predicted"/>
<keyword evidence="1" id="KW-1133">Transmembrane helix</keyword>
<evidence type="ECO:0000256" key="1">
    <source>
        <dbReference type="SAM" id="Phobius"/>
    </source>
</evidence>
<dbReference type="EMBL" id="QBKG01000004">
    <property type="protein sequence ID" value="PTX07406.1"/>
    <property type="molecule type" value="Genomic_DNA"/>
</dbReference>
<feature type="transmembrane region" description="Helical" evidence="1">
    <location>
        <begin position="102"/>
        <end position="124"/>
    </location>
</feature>
<dbReference type="GeneID" id="84580452"/>
<keyword evidence="1" id="KW-0812">Transmembrane</keyword>
<reference evidence="2 3" key="1">
    <citation type="submission" date="2018-04" db="EMBL/GenBank/DDBJ databases">
        <title>Genomic Encyclopedia of Archaeal and Bacterial Type Strains, Phase II (KMG-II): from individual species to whole genera.</title>
        <authorList>
            <person name="Goeker M."/>
        </authorList>
    </citation>
    <scope>NUCLEOTIDE SEQUENCE [LARGE SCALE GENOMIC DNA]</scope>
    <source>
        <strain evidence="2 3">DSM 22902</strain>
    </source>
</reference>
<dbReference type="RefSeq" id="WP_245887331.1">
    <property type="nucleotide sequence ID" value="NZ_QBKG01000004.1"/>
</dbReference>
<dbReference type="AlphaFoldDB" id="A0A2T5XVP4"/>
<gene>
    <name evidence="2" type="ORF">C8P65_10497</name>
</gene>